<sequence>MSKKVKKRHLLDYSILIPYLILNVIGLMMVYSASSYSLISQGKNPITDMVKQAIFLFLSIILMGILYKMKLSMLKNLKFVRIFVALVLGLMVIAFAFKTVNGAHGWIQIPGLGTIQPVEFWKFVMIWMLAAQISDRQVLIPDKMIDAVKVPVGLCALSMGILALYPDFGNAAIIALLLIVMLMISGINYLYGYIIAFGTFAFSILTMFIIRITNGSFLPSHVASRFAVFLNPFKDEFGDGHQLVNGYYAMFNGRLFGLGLGNSIQKKGFLSFAASTDFIFAIVVEELGLIGAIFILGLLLFLVGRIILIGIRSNDAFNSMICLGVGSLFLIQIFINLGGITGLIPLTGITFPFFSQGGSSLIVLSACVGLVLNISADEKKKKLMLY</sequence>
<dbReference type="InterPro" id="IPR001182">
    <property type="entry name" value="FtsW/RodA"/>
</dbReference>
<gene>
    <name evidence="17" type="ORF">B5E88_00325</name>
</gene>
<keyword evidence="7" id="KW-1133">Transmembrane helix</keyword>
<dbReference type="Proteomes" id="UP000196074">
    <property type="component" value="Unassembled WGS sequence"/>
</dbReference>
<keyword evidence="5" id="KW-0133">Cell shape</keyword>
<protein>
    <recommendedName>
        <fullName evidence="12">Probable peptidoglycan glycosyltransferase FtsW</fullName>
        <ecNumber evidence="14">2.4.99.28</ecNumber>
    </recommendedName>
    <alternativeName>
        <fullName evidence="13">Cell division protein FtsW</fullName>
    </alternativeName>
    <alternativeName>
        <fullName evidence="10">Cell wall polymerase</fullName>
    </alternativeName>
    <alternativeName>
        <fullName evidence="9">Peptidoglycan polymerase</fullName>
    </alternativeName>
</protein>
<dbReference type="EMBL" id="NFLC01000001">
    <property type="protein sequence ID" value="OUQ11818.1"/>
    <property type="molecule type" value="Genomic_DNA"/>
</dbReference>
<dbReference type="PANTHER" id="PTHR30474:SF2">
    <property type="entry name" value="PEPTIDOGLYCAN GLYCOSYLTRANSFERASE FTSW-RELATED"/>
    <property type="match status" value="1"/>
</dbReference>
<evidence type="ECO:0000256" key="16">
    <source>
        <dbReference type="ARBA" id="ARBA00049966"/>
    </source>
</evidence>
<evidence type="ECO:0000256" key="10">
    <source>
        <dbReference type="ARBA" id="ARBA00033270"/>
    </source>
</evidence>
<dbReference type="EC" id="2.4.99.28" evidence="14"/>
<keyword evidence="8" id="KW-0472">Membrane</keyword>
<keyword evidence="17" id="KW-0131">Cell cycle</keyword>
<organism evidence="17 18">
    <name type="scientific">Enterococcus cecorum</name>
    <dbReference type="NCBI Taxonomy" id="44008"/>
    <lineage>
        <taxon>Bacteria</taxon>
        <taxon>Bacillati</taxon>
        <taxon>Bacillota</taxon>
        <taxon>Bacilli</taxon>
        <taxon>Lactobacillales</taxon>
        <taxon>Enterococcaceae</taxon>
        <taxon>Enterococcus</taxon>
    </lineage>
</organism>
<dbReference type="GO" id="GO:0008955">
    <property type="term" value="F:peptidoglycan glycosyltransferase activity"/>
    <property type="evidence" value="ECO:0007669"/>
    <property type="project" value="UniProtKB-EC"/>
</dbReference>
<evidence type="ECO:0000256" key="1">
    <source>
        <dbReference type="ARBA" id="ARBA00004141"/>
    </source>
</evidence>
<evidence type="ECO:0000256" key="6">
    <source>
        <dbReference type="ARBA" id="ARBA00022984"/>
    </source>
</evidence>
<evidence type="ECO:0000256" key="7">
    <source>
        <dbReference type="ARBA" id="ARBA00022989"/>
    </source>
</evidence>
<evidence type="ECO:0000256" key="4">
    <source>
        <dbReference type="ARBA" id="ARBA00022692"/>
    </source>
</evidence>
<evidence type="ECO:0000313" key="17">
    <source>
        <dbReference type="EMBL" id="OUQ11818.1"/>
    </source>
</evidence>
<evidence type="ECO:0000256" key="5">
    <source>
        <dbReference type="ARBA" id="ARBA00022960"/>
    </source>
</evidence>
<dbReference type="PROSITE" id="PS00428">
    <property type="entry name" value="FTSW_RODA_SPOVE"/>
    <property type="match status" value="1"/>
</dbReference>
<evidence type="ECO:0000256" key="2">
    <source>
        <dbReference type="ARBA" id="ARBA00022676"/>
    </source>
</evidence>
<dbReference type="GO" id="GO:0008360">
    <property type="term" value="P:regulation of cell shape"/>
    <property type="evidence" value="ECO:0007669"/>
    <property type="project" value="UniProtKB-KW"/>
</dbReference>
<comment type="caution">
    <text evidence="17">The sequence shown here is derived from an EMBL/GenBank/DDBJ whole genome shotgun (WGS) entry which is preliminary data.</text>
</comment>
<dbReference type="GO" id="GO:0015648">
    <property type="term" value="F:lipid-linked peptidoglycan transporter activity"/>
    <property type="evidence" value="ECO:0007669"/>
    <property type="project" value="TreeGrafter"/>
</dbReference>
<dbReference type="Pfam" id="PF01098">
    <property type="entry name" value="FTSW_RODA_SPOVE"/>
    <property type="match status" value="1"/>
</dbReference>
<comment type="function">
    <text evidence="16">Peptidoglycan polymerase that is essential for cell division.</text>
</comment>
<evidence type="ECO:0000256" key="12">
    <source>
        <dbReference type="ARBA" id="ARBA00041185"/>
    </source>
</evidence>
<dbReference type="PANTHER" id="PTHR30474">
    <property type="entry name" value="CELL CYCLE PROTEIN"/>
    <property type="match status" value="1"/>
</dbReference>
<evidence type="ECO:0000256" key="8">
    <source>
        <dbReference type="ARBA" id="ARBA00023136"/>
    </source>
</evidence>
<keyword evidence="6" id="KW-0573">Peptidoglycan synthesis</keyword>
<dbReference type="GO" id="GO:0032153">
    <property type="term" value="C:cell division site"/>
    <property type="evidence" value="ECO:0007669"/>
    <property type="project" value="TreeGrafter"/>
</dbReference>
<evidence type="ECO:0000256" key="9">
    <source>
        <dbReference type="ARBA" id="ARBA00032370"/>
    </source>
</evidence>
<evidence type="ECO:0000256" key="15">
    <source>
        <dbReference type="ARBA" id="ARBA00049902"/>
    </source>
</evidence>
<dbReference type="GO" id="GO:0051301">
    <property type="term" value="P:cell division"/>
    <property type="evidence" value="ECO:0007669"/>
    <property type="project" value="UniProtKB-KW"/>
</dbReference>
<reference evidence="18" key="1">
    <citation type="submission" date="2017-04" db="EMBL/GenBank/DDBJ databases">
        <title>Function of individual gut microbiota members based on whole genome sequencing of pure cultures obtained from chicken caecum.</title>
        <authorList>
            <person name="Medvecky M."/>
            <person name="Cejkova D."/>
            <person name="Polansky O."/>
            <person name="Karasova D."/>
            <person name="Kubasova T."/>
            <person name="Cizek A."/>
            <person name="Rychlik I."/>
        </authorList>
    </citation>
    <scope>NUCLEOTIDE SEQUENCE [LARGE SCALE GENOMIC DNA]</scope>
    <source>
        <strain evidence="18">An144</strain>
    </source>
</reference>
<keyword evidence="17" id="KW-0132">Cell division</keyword>
<proteinExistence type="inferred from homology"/>
<dbReference type="RefSeq" id="WP_047334839.1">
    <property type="nucleotide sequence ID" value="NZ_CP010059.1"/>
</dbReference>
<evidence type="ECO:0000256" key="13">
    <source>
        <dbReference type="ARBA" id="ARBA00041418"/>
    </source>
</evidence>
<dbReference type="AlphaFoldDB" id="A0A0I9WNP5"/>
<keyword evidence="3" id="KW-0808">Transferase</keyword>
<evidence type="ECO:0000256" key="14">
    <source>
        <dbReference type="ARBA" id="ARBA00044770"/>
    </source>
</evidence>
<evidence type="ECO:0000313" key="18">
    <source>
        <dbReference type="Proteomes" id="UP000196074"/>
    </source>
</evidence>
<evidence type="ECO:0000256" key="11">
    <source>
        <dbReference type="ARBA" id="ARBA00038053"/>
    </source>
</evidence>
<comment type="catalytic activity">
    <reaction evidence="15">
        <text>[GlcNAc-(1-&gt;4)-Mur2Ac(oyl-L-Ala-gamma-D-Glu-L-Lys-D-Ala-D-Ala)](n)-di-trans,octa-cis-undecaprenyl diphosphate + beta-D-GlcNAc-(1-&gt;4)-Mur2Ac(oyl-L-Ala-gamma-D-Glu-L-Lys-D-Ala-D-Ala)-di-trans,octa-cis-undecaprenyl diphosphate = [GlcNAc-(1-&gt;4)-Mur2Ac(oyl-L-Ala-gamma-D-Glu-L-Lys-D-Ala-D-Ala)](n+1)-di-trans,octa-cis-undecaprenyl diphosphate + di-trans,octa-cis-undecaprenyl diphosphate + H(+)</text>
        <dbReference type="Rhea" id="RHEA:23708"/>
        <dbReference type="Rhea" id="RHEA-COMP:9602"/>
        <dbReference type="Rhea" id="RHEA-COMP:9603"/>
        <dbReference type="ChEBI" id="CHEBI:15378"/>
        <dbReference type="ChEBI" id="CHEBI:58405"/>
        <dbReference type="ChEBI" id="CHEBI:60033"/>
        <dbReference type="ChEBI" id="CHEBI:78435"/>
        <dbReference type="EC" id="2.4.99.28"/>
    </reaction>
</comment>
<dbReference type="GO" id="GO:0009252">
    <property type="term" value="P:peptidoglycan biosynthetic process"/>
    <property type="evidence" value="ECO:0007669"/>
    <property type="project" value="UniProtKB-KW"/>
</dbReference>
<dbReference type="GO" id="GO:0005886">
    <property type="term" value="C:plasma membrane"/>
    <property type="evidence" value="ECO:0007669"/>
    <property type="project" value="TreeGrafter"/>
</dbReference>
<accession>A0A0I9WNP5</accession>
<dbReference type="InterPro" id="IPR018365">
    <property type="entry name" value="Cell_cycle_FtsW-rel_CS"/>
</dbReference>
<keyword evidence="4" id="KW-0812">Transmembrane</keyword>
<comment type="subcellular location">
    <subcellularLocation>
        <location evidence="1">Membrane</location>
        <topology evidence="1">Multi-pass membrane protein</topology>
    </subcellularLocation>
</comment>
<name>A0A0I9WNP5_9ENTE</name>
<evidence type="ECO:0000256" key="3">
    <source>
        <dbReference type="ARBA" id="ARBA00022679"/>
    </source>
</evidence>
<keyword evidence="2" id="KW-0328">Glycosyltransferase</keyword>
<comment type="similarity">
    <text evidence="11">Belongs to the SEDS family. FtsW subfamily.</text>
</comment>